<keyword evidence="10" id="KW-0862">Zinc</keyword>
<feature type="region of interest" description="Disordered" evidence="15">
    <location>
        <begin position="1"/>
        <end position="28"/>
    </location>
</feature>
<dbReference type="STRING" id="121224.E0VK53"/>
<sequence length="582" mass="66406">MHYVSTCNDKNDLNHDDENDETKNINEANCDKKPNRHIKIFFKNSQQQILSVYKCILLNKKKELLLNDNLVDIFNNRIINPQKWMIVMLSGGHFAAAIFDHNNIVCHKTFHSYTVRSKQGNIQSIRDNKSGHHHKSAGASLRRYNEQSLAQHVRKIIIDWADIIKKCNLIFFRAVGPSNRSVLFGGKNPPILKSDDRLRNIPIPTKRPTFNETKRVYDLLSTIEIYASDDEFKNRISKLFSKKINDSPKPTKKPRLFHSKIMAGNQMEKSKKIDNIINEPESAETTDGSLELNDEIDLSWSDCQISFDHLREYEDTVPQNKKKNSKQSKSSSKEKNQKTSTLNKNLNKIETLEEKYENIKKKLINYCNEKNKKCFITTLKDLNRLCEKNSEKNNSSQKSDENVSRQEFLKLLNTSVIKKSDDTLLHLAAQRCLPELVVALLEIGVDPNVKNASFKAPFDVAGDELTKNSFKGFIGPVNSESNEVEDTTSNEIQIDADSNKTSHAKEQEQLKKVLPEKCSLSTSIELTKDPSSSSSSSSLKKCNECGLDLSKMIPFEYSSYKFCSISCLKNHRAKTGNYGLKL</sequence>
<evidence type="ECO:0000313" key="17">
    <source>
        <dbReference type="EMBL" id="EEB13759.1"/>
    </source>
</evidence>
<dbReference type="AlphaFoldDB" id="E0VK53"/>
<dbReference type="EnsemblMetazoa" id="PHUM256970-RA">
    <property type="protein sequence ID" value="PHUM256970-PA"/>
    <property type="gene ID" value="PHUM256970"/>
</dbReference>
<dbReference type="GO" id="GO:0005737">
    <property type="term" value="C:cytoplasm"/>
    <property type="evidence" value="ECO:0007669"/>
    <property type="project" value="UniProtKB-SubCell"/>
</dbReference>
<feature type="active site" evidence="14">
    <location>
        <position position="123"/>
    </location>
</feature>
<dbReference type="OMA" id="DQHGNAP"/>
<dbReference type="Pfam" id="PF18716">
    <property type="entry name" value="VATC"/>
    <property type="match status" value="1"/>
</dbReference>
<dbReference type="GO" id="GO:0036503">
    <property type="term" value="P:ERAD pathway"/>
    <property type="evidence" value="ECO:0007669"/>
    <property type="project" value="TreeGrafter"/>
</dbReference>
<dbReference type="RefSeq" id="XP_002426497.1">
    <property type="nucleotide sequence ID" value="XM_002426452.1"/>
</dbReference>
<dbReference type="GO" id="GO:0008270">
    <property type="term" value="F:zinc ion binding"/>
    <property type="evidence" value="ECO:0007669"/>
    <property type="project" value="UniProtKB-KW"/>
</dbReference>
<proteinExistence type="inferred from homology"/>
<dbReference type="InterPro" id="IPR041540">
    <property type="entry name" value="VATC"/>
</dbReference>
<dbReference type="Gene3D" id="1.25.40.20">
    <property type="entry name" value="Ankyrin repeat-containing domain"/>
    <property type="match status" value="1"/>
</dbReference>
<accession>E0VK53</accession>
<keyword evidence="19" id="KW-1185">Reference proteome</keyword>
<gene>
    <name evidence="18" type="primary">8235230</name>
    <name evidence="17" type="ORF">Phum_PHUM256970</name>
</gene>
<dbReference type="CTD" id="8235230"/>
<keyword evidence="4 14" id="KW-0540">Nuclease</keyword>
<dbReference type="InterPro" id="IPR047139">
    <property type="entry name" value="ANKZ1/VMS1"/>
</dbReference>
<keyword evidence="12" id="KW-0175">Coiled coil</keyword>
<organism>
    <name type="scientific">Pediculus humanus subsp. corporis</name>
    <name type="common">Body louse</name>
    <dbReference type="NCBI Taxonomy" id="121224"/>
    <lineage>
        <taxon>Eukaryota</taxon>
        <taxon>Metazoa</taxon>
        <taxon>Ecdysozoa</taxon>
        <taxon>Arthropoda</taxon>
        <taxon>Hexapoda</taxon>
        <taxon>Insecta</taxon>
        <taxon>Pterygota</taxon>
        <taxon>Neoptera</taxon>
        <taxon>Paraneoptera</taxon>
        <taxon>Psocodea</taxon>
        <taxon>Troctomorpha</taxon>
        <taxon>Phthiraptera</taxon>
        <taxon>Anoplura</taxon>
        <taxon>Pediculidae</taxon>
        <taxon>Pediculus</taxon>
    </lineage>
</organism>
<reference evidence="18" key="3">
    <citation type="submission" date="2020-05" db="UniProtKB">
        <authorList>
            <consortium name="EnsemblMetazoa"/>
        </authorList>
    </citation>
    <scope>IDENTIFICATION</scope>
    <source>
        <strain evidence="18">USDA</strain>
    </source>
</reference>
<dbReference type="InterPro" id="IPR036770">
    <property type="entry name" value="Ankyrin_rpt-contain_sf"/>
</dbReference>
<dbReference type="SUPFAM" id="SSF48403">
    <property type="entry name" value="Ankyrin repeat"/>
    <property type="match status" value="1"/>
</dbReference>
<feature type="repeat" description="ANK" evidence="13">
    <location>
        <begin position="420"/>
        <end position="452"/>
    </location>
</feature>
<dbReference type="PANTHER" id="PTHR16036">
    <property type="entry name" value="ANKYRIN REPEAT AND ZINC FINGER DOMAIN-CONTAINING PROTEIN 1"/>
    <property type="match status" value="1"/>
</dbReference>
<dbReference type="Proteomes" id="UP000009046">
    <property type="component" value="Unassembled WGS sequence"/>
</dbReference>
<keyword evidence="6" id="KW-0677">Repeat</keyword>
<evidence type="ECO:0000256" key="7">
    <source>
        <dbReference type="ARBA" id="ARBA00022759"/>
    </source>
</evidence>
<dbReference type="GeneID" id="8235230"/>
<dbReference type="KEGG" id="phu:Phum_PHUM256970"/>
<dbReference type="eggNOG" id="KOG2505">
    <property type="taxonomic scope" value="Eukaryota"/>
</dbReference>
<evidence type="ECO:0000256" key="12">
    <source>
        <dbReference type="ARBA" id="ARBA00023054"/>
    </source>
</evidence>
<dbReference type="GO" id="GO:0016787">
    <property type="term" value="F:hydrolase activity"/>
    <property type="evidence" value="ECO:0007669"/>
    <property type="project" value="UniProtKB-KW"/>
</dbReference>
<evidence type="ECO:0000256" key="4">
    <source>
        <dbReference type="ARBA" id="ARBA00022722"/>
    </source>
</evidence>
<evidence type="ECO:0000256" key="2">
    <source>
        <dbReference type="ARBA" id="ARBA00009262"/>
    </source>
</evidence>
<dbReference type="OrthoDB" id="429841at2759"/>
<evidence type="ECO:0000256" key="11">
    <source>
        <dbReference type="ARBA" id="ARBA00023043"/>
    </source>
</evidence>
<evidence type="ECO:0000259" key="16">
    <source>
        <dbReference type="PROSITE" id="PS52044"/>
    </source>
</evidence>
<reference evidence="17" key="1">
    <citation type="submission" date="2007-04" db="EMBL/GenBank/DDBJ databases">
        <title>Annotation of Pediculus humanus corporis strain USDA.</title>
        <authorList>
            <person name="Kirkness E."/>
            <person name="Hannick L."/>
            <person name="Hass B."/>
            <person name="Bruggner R."/>
            <person name="Lawson D."/>
            <person name="Bidwell S."/>
            <person name="Joardar V."/>
            <person name="Caler E."/>
            <person name="Walenz B."/>
            <person name="Inman J."/>
            <person name="Schobel S."/>
            <person name="Galinsky K."/>
            <person name="Amedeo P."/>
            <person name="Strausberg R."/>
        </authorList>
    </citation>
    <scope>NUCLEOTIDE SEQUENCE</scope>
    <source>
        <strain evidence="17">USDA</strain>
    </source>
</reference>
<dbReference type="PROSITE" id="PS52044">
    <property type="entry name" value="VLRF1"/>
    <property type="match status" value="1"/>
</dbReference>
<dbReference type="EMBL" id="AAZO01002977">
    <property type="status" value="NOT_ANNOTATED_CDS"/>
    <property type="molecule type" value="Genomic_DNA"/>
</dbReference>
<comment type="similarity">
    <text evidence="2 14">Belongs to the ANKZF1/VMS1 family.</text>
</comment>
<comment type="subcellular location">
    <subcellularLocation>
        <location evidence="1">Cytoplasm</location>
    </subcellularLocation>
</comment>
<dbReference type="InterPro" id="IPR041175">
    <property type="entry name" value="VLRF1/Vms1"/>
</dbReference>
<feature type="compositionally biased region" description="Basic and acidic residues" evidence="15">
    <location>
        <begin position="9"/>
        <end position="28"/>
    </location>
</feature>
<dbReference type="InParanoid" id="E0VK53"/>
<keyword evidence="11 13" id="KW-0040">ANK repeat</keyword>
<evidence type="ECO:0000256" key="13">
    <source>
        <dbReference type="PROSITE-ProRule" id="PRU00023"/>
    </source>
</evidence>
<dbReference type="InterPro" id="IPR002110">
    <property type="entry name" value="Ankyrin_rpt"/>
</dbReference>
<evidence type="ECO:0000256" key="15">
    <source>
        <dbReference type="SAM" id="MobiDB-lite"/>
    </source>
</evidence>
<feature type="domain" description="VLRF1" evidence="16">
    <location>
        <begin position="80"/>
        <end position="223"/>
    </location>
</feature>
<evidence type="ECO:0000313" key="19">
    <source>
        <dbReference type="Proteomes" id="UP000009046"/>
    </source>
</evidence>
<dbReference type="PROSITE" id="PS50297">
    <property type="entry name" value="ANK_REP_REGION"/>
    <property type="match status" value="1"/>
</dbReference>
<evidence type="ECO:0000256" key="5">
    <source>
        <dbReference type="ARBA" id="ARBA00022723"/>
    </source>
</evidence>
<dbReference type="HOGENOM" id="CLU_014293_0_0_1"/>
<protein>
    <recommendedName>
        <fullName evidence="16">VLRF1 domain-containing protein</fullName>
    </recommendedName>
</protein>
<evidence type="ECO:0000256" key="9">
    <source>
        <dbReference type="ARBA" id="ARBA00022801"/>
    </source>
</evidence>
<evidence type="ECO:0000313" key="18">
    <source>
        <dbReference type="EnsemblMetazoa" id="PHUM256970-PA"/>
    </source>
</evidence>
<name>E0VK53_PEDHC</name>
<keyword evidence="9 14" id="KW-0378">Hydrolase</keyword>
<evidence type="ECO:0000256" key="3">
    <source>
        <dbReference type="ARBA" id="ARBA00022490"/>
    </source>
</evidence>
<dbReference type="EMBL" id="DS235239">
    <property type="protein sequence ID" value="EEB13759.1"/>
    <property type="molecule type" value="Genomic_DNA"/>
</dbReference>
<keyword evidence="3 14" id="KW-0963">Cytoplasm</keyword>
<dbReference type="Pfam" id="PF18826">
    <property type="entry name" value="bVLRF1"/>
    <property type="match status" value="1"/>
</dbReference>
<reference evidence="17" key="2">
    <citation type="submission" date="2007-04" db="EMBL/GenBank/DDBJ databases">
        <title>The genome of the human body louse.</title>
        <authorList>
            <consortium name="The Human Body Louse Genome Consortium"/>
            <person name="Kirkness E."/>
            <person name="Walenz B."/>
            <person name="Hass B."/>
            <person name="Bruggner R."/>
            <person name="Strausberg R."/>
        </authorList>
    </citation>
    <scope>NUCLEOTIDE SEQUENCE</scope>
    <source>
        <strain evidence="17">USDA</strain>
    </source>
</reference>
<evidence type="ECO:0000256" key="1">
    <source>
        <dbReference type="ARBA" id="ARBA00004496"/>
    </source>
</evidence>
<comment type="domain">
    <text evidence="14">The VLRF1 domain mediates binding to the 60S ribosomal subunit.</text>
</comment>
<keyword evidence="8" id="KW-0863">Zinc-finger</keyword>
<dbReference type="PANTHER" id="PTHR16036:SF2">
    <property type="entry name" value="TRNA ENDONUCLEASE ANKZF1"/>
    <property type="match status" value="1"/>
</dbReference>
<evidence type="ECO:0000256" key="6">
    <source>
        <dbReference type="ARBA" id="ARBA00022737"/>
    </source>
</evidence>
<keyword evidence="7 14" id="KW-0255">Endonuclease</keyword>
<dbReference type="GO" id="GO:0004519">
    <property type="term" value="F:endonuclease activity"/>
    <property type="evidence" value="ECO:0007669"/>
    <property type="project" value="UniProtKB-KW"/>
</dbReference>
<dbReference type="VEuPathDB" id="VectorBase:PHUM256970"/>
<evidence type="ECO:0000256" key="14">
    <source>
        <dbReference type="PROSITE-ProRule" id="PRU01389"/>
    </source>
</evidence>
<feature type="region of interest" description="Disordered" evidence="15">
    <location>
        <begin position="314"/>
        <end position="343"/>
    </location>
</feature>
<keyword evidence="5" id="KW-0479">Metal-binding</keyword>
<evidence type="ECO:0000256" key="10">
    <source>
        <dbReference type="ARBA" id="ARBA00022833"/>
    </source>
</evidence>
<dbReference type="PROSITE" id="PS50088">
    <property type="entry name" value="ANK_REPEAT"/>
    <property type="match status" value="1"/>
</dbReference>
<evidence type="ECO:0000256" key="8">
    <source>
        <dbReference type="ARBA" id="ARBA00022771"/>
    </source>
</evidence>